<dbReference type="Proteomes" id="UP000188912">
    <property type="component" value="Chromosome"/>
</dbReference>
<evidence type="ECO:0000256" key="2">
    <source>
        <dbReference type="ARBA" id="ARBA00008016"/>
    </source>
</evidence>
<name>A0A1U9JVI2_9HYPH</name>
<evidence type="ECO:0000256" key="8">
    <source>
        <dbReference type="ARBA" id="ARBA00023125"/>
    </source>
</evidence>
<keyword evidence="4 9" id="KW-0963">Cytoplasm</keyword>
<dbReference type="SUPFAM" id="SSF52540">
    <property type="entry name" value="P-loop containing nucleoside triphosphate hydrolases"/>
    <property type="match status" value="1"/>
</dbReference>
<dbReference type="InterPro" id="IPR018078">
    <property type="entry name" value="DNA-binding_RecF_CS"/>
</dbReference>
<evidence type="ECO:0000256" key="5">
    <source>
        <dbReference type="ARBA" id="ARBA00022705"/>
    </source>
</evidence>
<dbReference type="InterPro" id="IPR027417">
    <property type="entry name" value="P-loop_NTPase"/>
</dbReference>
<comment type="function">
    <text evidence="9 10">The RecF protein is involved in DNA metabolism; it is required for DNA replication and normal SOS inducibility. RecF binds preferentially to single-stranded, linear DNA. It also seems to bind ATP.</text>
</comment>
<dbReference type="GO" id="GO:0006260">
    <property type="term" value="P:DNA replication"/>
    <property type="evidence" value="ECO:0007669"/>
    <property type="project" value="UniProtKB-UniRule"/>
</dbReference>
<dbReference type="GO" id="GO:0005737">
    <property type="term" value="C:cytoplasm"/>
    <property type="evidence" value="ECO:0007669"/>
    <property type="project" value="UniProtKB-SubCell"/>
</dbReference>
<dbReference type="HAMAP" id="MF_00365">
    <property type="entry name" value="RecF"/>
    <property type="match status" value="1"/>
</dbReference>
<evidence type="ECO:0000256" key="3">
    <source>
        <dbReference type="ARBA" id="ARBA00020170"/>
    </source>
</evidence>
<dbReference type="GO" id="GO:0009432">
    <property type="term" value="P:SOS response"/>
    <property type="evidence" value="ECO:0007669"/>
    <property type="project" value="UniProtKB-UniRule"/>
</dbReference>
<keyword evidence="9 10" id="KW-0227">DNA damage</keyword>
<evidence type="ECO:0000256" key="1">
    <source>
        <dbReference type="ARBA" id="ARBA00004496"/>
    </source>
</evidence>
<dbReference type="Gene3D" id="3.40.50.300">
    <property type="entry name" value="P-loop containing nucleotide triphosphate hydrolases"/>
    <property type="match status" value="1"/>
</dbReference>
<dbReference type="InterPro" id="IPR042174">
    <property type="entry name" value="RecF_2"/>
</dbReference>
<dbReference type="GO" id="GO:0005524">
    <property type="term" value="F:ATP binding"/>
    <property type="evidence" value="ECO:0007669"/>
    <property type="project" value="UniProtKB-UniRule"/>
</dbReference>
<proteinExistence type="inferred from homology"/>
<evidence type="ECO:0000256" key="7">
    <source>
        <dbReference type="ARBA" id="ARBA00022840"/>
    </source>
</evidence>
<dbReference type="AlphaFoldDB" id="A0A1U9JVI2"/>
<dbReference type="Gene3D" id="1.20.1050.90">
    <property type="entry name" value="RecF/RecN/SMC, N-terminal domain"/>
    <property type="match status" value="1"/>
</dbReference>
<dbReference type="KEGG" id="thd:BHV28_11650"/>
<dbReference type="Pfam" id="PF02463">
    <property type="entry name" value="SMC_N"/>
    <property type="match status" value="1"/>
</dbReference>
<keyword evidence="5 9" id="KW-0235">DNA replication</keyword>
<gene>
    <name evidence="9 12" type="primary">recF</name>
    <name evidence="12" type="ORF">BHV28_11650</name>
</gene>
<keyword evidence="6 9" id="KW-0547">Nucleotide-binding</keyword>
<protein>
    <recommendedName>
        <fullName evidence="3 9">DNA replication and repair protein RecF</fullName>
    </recommendedName>
</protein>
<evidence type="ECO:0000313" key="13">
    <source>
        <dbReference type="Proteomes" id="UP000188912"/>
    </source>
</evidence>
<reference evidence="12 13" key="2">
    <citation type="journal article" date="2016" name="Sci. Rep.">
        <title>The genome of Rhizobiales bacteria in predatory ants reveals urease gene functions but no genes for nitrogen fixation.</title>
        <authorList>
            <person name="Neuvonen M.M."/>
            <person name="Tamarit D."/>
            <person name="Naslund K."/>
            <person name="Liebig J."/>
            <person name="Feldhaar H."/>
            <person name="Moran N.A."/>
            <person name="Guy L."/>
            <person name="Andersson S.G."/>
        </authorList>
    </citation>
    <scope>NUCLEOTIDE SEQUENCE [LARGE SCALE GENOMIC DNA]</scope>
    <source>
        <strain evidence="12 13">Hsal</strain>
    </source>
</reference>
<evidence type="ECO:0000256" key="4">
    <source>
        <dbReference type="ARBA" id="ARBA00022490"/>
    </source>
</evidence>
<dbReference type="GO" id="GO:0003697">
    <property type="term" value="F:single-stranded DNA binding"/>
    <property type="evidence" value="ECO:0007669"/>
    <property type="project" value="UniProtKB-UniRule"/>
</dbReference>
<dbReference type="InterPro" id="IPR003395">
    <property type="entry name" value="RecF/RecN/SMC_N"/>
</dbReference>
<feature type="domain" description="RecF/RecN/SMC N-terminal" evidence="11">
    <location>
        <begin position="15"/>
        <end position="383"/>
    </location>
</feature>
<dbReference type="PROSITE" id="PS00618">
    <property type="entry name" value="RECF_2"/>
    <property type="match status" value="1"/>
</dbReference>
<dbReference type="PROSITE" id="PS00617">
    <property type="entry name" value="RECF_1"/>
    <property type="match status" value="1"/>
</dbReference>
<dbReference type="STRING" id="1902579.BHV28_11650"/>
<organism evidence="12 13">
    <name type="scientific">Candidatus Tokpelaia hoelldobleri</name>
    <dbReference type="NCBI Taxonomy" id="1902579"/>
    <lineage>
        <taxon>Bacteria</taxon>
        <taxon>Pseudomonadati</taxon>
        <taxon>Pseudomonadota</taxon>
        <taxon>Alphaproteobacteria</taxon>
        <taxon>Hyphomicrobiales</taxon>
        <taxon>Candidatus Tokpelaia</taxon>
    </lineage>
</organism>
<comment type="similarity">
    <text evidence="2 9 10">Belongs to the RecF family.</text>
</comment>
<evidence type="ECO:0000259" key="11">
    <source>
        <dbReference type="Pfam" id="PF02463"/>
    </source>
</evidence>
<accession>A0A1U9JVI2</accession>
<keyword evidence="8 9" id="KW-0238">DNA-binding</keyword>
<dbReference type="EMBL" id="CP017315">
    <property type="protein sequence ID" value="AQS41851.1"/>
    <property type="molecule type" value="Genomic_DNA"/>
</dbReference>
<feature type="binding site" evidence="9">
    <location>
        <begin position="42"/>
        <end position="49"/>
    </location>
    <ligand>
        <name>ATP</name>
        <dbReference type="ChEBI" id="CHEBI:30616"/>
    </ligand>
</feature>
<evidence type="ECO:0000256" key="9">
    <source>
        <dbReference type="HAMAP-Rule" id="MF_00365"/>
    </source>
</evidence>
<keyword evidence="9 10" id="KW-0742">SOS response</keyword>
<comment type="subcellular location">
    <subcellularLocation>
        <location evidence="1 9 10">Cytoplasm</location>
    </subcellularLocation>
</comment>
<dbReference type="InterPro" id="IPR001238">
    <property type="entry name" value="DNA-binding_RecF"/>
</dbReference>
<dbReference type="PANTHER" id="PTHR32182:SF0">
    <property type="entry name" value="DNA REPLICATION AND REPAIR PROTEIN RECF"/>
    <property type="match status" value="1"/>
</dbReference>
<sequence length="395" mass="42553">MSEADRLDHAGRVTLRHIRLTHFRNYMAQVLDFSGTHVVLTGHNGAGKTNLLEAVSFLSPGRGLRRAAYSDVTSVQEKQGESGFSIHARLFGPAYGEAHIGTGVMPAVQGEGGRKIRINSAAGAADQLLDYCRIVWLVPAMDGLFTGPGGERRRFLDRMVLAIDPLHGRRTLDYEKAMRARNRLLAEGARDPVWLEALEVQMAELGTAIAAARVEMMRLLQAVIGHMPEAGGFPRAELALAGTVEKAVGLMAAVDAEEHFRALLERGRGIDGRAGRALEGPHRSDLLVRHAEKAMPAGLCSTGEQKALLTGLVLSHARLTAELSAMTPILLLDEIAAHLDTVRRKALFDILDGLGAQAFMTGTDAALFKDLQGRAEFFHVEGGVAARTDPSVSLP</sequence>
<evidence type="ECO:0000256" key="10">
    <source>
        <dbReference type="RuleBase" id="RU000578"/>
    </source>
</evidence>
<dbReference type="NCBIfam" id="TIGR00611">
    <property type="entry name" value="recf"/>
    <property type="match status" value="1"/>
</dbReference>
<keyword evidence="7 9" id="KW-0067">ATP-binding</keyword>
<evidence type="ECO:0000313" key="12">
    <source>
        <dbReference type="EMBL" id="AQS41851.1"/>
    </source>
</evidence>
<keyword evidence="13" id="KW-1185">Reference proteome</keyword>
<keyword evidence="9 10" id="KW-0234">DNA repair</keyword>
<reference evidence="12 13" key="1">
    <citation type="journal article" date="2010" name="Science">
        <title>Genomic comparison of the ants Camponotus floridanus and Harpegnathos saltator.</title>
        <authorList>
            <person name="Bonasio R."/>
            <person name="Zhang G."/>
            <person name="Ye C."/>
            <person name="Mutti N.S."/>
            <person name="Fang X."/>
            <person name="Qin N."/>
            <person name="Donahue G."/>
            <person name="Yang P."/>
            <person name="Li Q."/>
            <person name="Li C."/>
            <person name="Zhang P."/>
            <person name="Huang Z."/>
            <person name="Berger S.L."/>
            <person name="Reinberg D."/>
            <person name="Wang J."/>
            <person name="Liebig J."/>
        </authorList>
    </citation>
    <scope>NUCLEOTIDE SEQUENCE [LARGE SCALE GENOMIC DNA]</scope>
    <source>
        <strain evidence="12 13">Hsal</strain>
    </source>
</reference>
<evidence type="ECO:0000256" key="6">
    <source>
        <dbReference type="ARBA" id="ARBA00022741"/>
    </source>
</evidence>
<dbReference type="GO" id="GO:0000731">
    <property type="term" value="P:DNA synthesis involved in DNA repair"/>
    <property type="evidence" value="ECO:0007669"/>
    <property type="project" value="TreeGrafter"/>
</dbReference>
<dbReference type="PANTHER" id="PTHR32182">
    <property type="entry name" value="DNA REPLICATION AND REPAIR PROTEIN RECF"/>
    <property type="match status" value="1"/>
</dbReference>
<dbReference type="GO" id="GO:0006302">
    <property type="term" value="P:double-strand break repair"/>
    <property type="evidence" value="ECO:0007669"/>
    <property type="project" value="TreeGrafter"/>
</dbReference>